<dbReference type="PROSITE" id="PS50879">
    <property type="entry name" value="RNASE_H_1"/>
    <property type="match status" value="1"/>
</dbReference>
<evidence type="ECO:0000256" key="5">
    <source>
        <dbReference type="ARBA" id="ARBA00022722"/>
    </source>
</evidence>
<dbReference type="Proteomes" id="UP001301152">
    <property type="component" value="Unassembled WGS sequence"/>
</dbReference>
<evidence type="ECO:0000256" key="9">
    <source>
        <dbReference type="ARBA" id="ARBA00022842"/>
    </source>
</evidence>
<dbReference type="InterPro" id="IPR002156">
    <property type="entry name" value="RNaseH_domain"/>
</dbReference>
<keyword evidence="5 10" id="KW-0540">Nuclease</keyword>
<feature type="binding site" evidence="10">
    <location>
        <position position="81"/>
    </location>
    <ligand>
        <name>Mg(2+)</name>
        <dbReference type="ChEBI" id="CHEBI:18420"/>
        <label>1</label>
    </ligand>
</feature>
<dbReference type="InterPro" id="IPR036397">
    <property type="entry name" value="RNaseH_sf"/>
</dbReference>
<dbReference type="EC" id="3.1.26.4" evidence="4 10"/>
<keyword evidence="10" id="KW-0963">Cytoplasm</keyword>
<dbReference type="PANTHER" id="PTHR10642">
    <property type="entry name" value="RIBONUCLEASE H1"/>
    <property type="match status" value="1"/>
</dbReference>
<dbReference type="Pfam" id="PF00075">
    <property type="entry name" value="RNase_H"/>
    <property type="match status" value="1"/>
</dbReference>
<protein>
    <recommendedName>
        <fullName evidence="4 10">Ribonuclease H</fullName>
        <shortName evidence="10">RNase H</shortName>
        <ecNumber evidence="4 10">3.1.26.4</ecNumber>
    </recommendedName>
</protein>
<comment type="similarity">
    <text evidence="2 10">Belongs to the RNase H family.</text>
</comment>
<feature type="binding site" evidence="10">
    <location>
        <position position="21"/>
    </location>
    <ligand>
        <name>Mg(2+)</name>
        <dbReference type="ChEBI" id="CHEBI:18420"/>
        <label>2</label>
    </ligand>
</feature>
<dbReference type="HAMAP" id="MF_00042">
    <property type="entry name" value="RNase_H"/>
    <property type="match status" value="1"/>
</dbReference>
<evidence type="ECO:0000256" key="3">
    <source>
        <dbReference type="ARBA" id="ARBA00011245"/>
    </source>
</evidence>
<evidence type="ECO:0000256" key="2">
    <source>
        <dbReference type="ARBA" id="ARBA00005300"/>
    </source>
</evidence>
<sequence length="162" mass="18131">MDMDSEMGSAPEQDVVEIWTDGGCRPNPGPGGWGVLLRFKGKEKELSGGEAETTNNRMELTAATRALEALKRPCIVRLHTDSEYVRNGITRWHTGWVRRNWRNAAGDPVANMDLWRELLAAAKPHDVSWHWVKGHSGVPENERVDELATQGRIEIENAMTSS</sequence>
<dbReference type="EMBL" id="JAPIUZ010000001">
    <property type="protein sequence ID" value="MCX2562766.1"/>
    <property type="molecule type" value="Genomic_DNA"/>
</dbReference>
<evidence type="ECO:0000256" key="6">
    <source>
        <dbReference type="ARBA" id="ARBA00022723"/>
    </source>
</evidence>
<keyword evidence="8 10" id="KW-0378">Hydrolase</keyword>
<evidence type="ECO:0000256" key="10">
    <source>
        <dbReference type="HAMAP-Rule" id="MF_00042"/>
    </source>
</evidence>
<dbReference type="PANTHER" id="PTHR10642:SF26">
    <property type="entry name" value="RIBONUCLEASE H1"/>
    <property type="match status" value="1"/>
</dbReference>
<gene>
    <name evidence="10 12" type="primary">rnhA</name>
    <name evidence="12" type="ORF">OQ497_02115</name>
</gene>
<evidence type="ECO:0000256" key="4">
    <source>
        <dbReference type="ARBA" id="ARBA00012180"/>
    </source>
</evidence>
<keyword evidence="6 10" id="KW-0479">Metal-binding</keyword>
<evidence type="ECO:0000313" key="13">
    <source>
        <dbReference type="Proteomes" id="UP001301152"/>
    </source>
</evidence>
<comment type="caution">
    <text evidence="12">The sequence shown here is derived from an EMBL/GenBank/DDBJ whole genome shotgun (WGS) entry which is preliminary data.</text>
</comment>
<dbReference type="InterPro" id="IPR050092">
    <property type="entry name" value="RNase_H"/>
</dbReference>
<comment type="function">
    <text evidence="10">Endonuclease that specifically degrades the RNA of RNA-DNA hybrids.</text>
</comment>
<comment type="cofactor">
    <cofactor evidence="10">
        <name>Mg(2+)</name>
        <dbReference type="ChEBI" id="CHEBI:18420"/>
    </cofactor>
    <text evidence="10">Binds 1 Mg(2+) ion per subunit. May bind a second metal ion at a regulatory site, or after substrate binding.</text>
</comment>
<comment type="subunit">
    <text evidence="3 10">Monomer.</text>
</comment>
<comment type="subcellular location">
    <subcellularLocation>
        <location evidence="10">Cytoplasm</location>
    </subcellularLocation>
</comment>
<evidence type="ECO:0000256" key="1">
    <source>
        <dbReference type="ARBA" id="ARBA00000077"/>
    </source>
</evidence>
<dbReference type="InterPro" id="IPR012337">
    <property type="entry name" value="RNaseH-like_sf"/>
</dbReference>
<evidence type="ECO:0000259" key="11">
    <source>
        <dbReference type="PROSITE" id="PS50879"/>
    </source>
</evidence>
<keyword evidence="7 10" id="KW-0255">Endonuclease</keyword>
<organism evidence="12 13">
    <name type="scientific">Acetobacter thailandicus</name>
    <dbReference type="NCBI Taxonomy" id="1502842"/>
    <lineage>
        <taxon>Bacteria</taxon>
        <taxon>Pseudomonadati</taxon>
        <taxon>Pseudomonadota</taxon>
        <taxon>Alphaproteobacteria</taxon>
        <taxon>Acetobacterales</taxon>
        <taxon>Acetobacteraceae</taxon>
        <taxon>Acetobacter</taxon>
    </lineage>
</organism>
<dbReference type="SUPFAM" id="SSF53098">
    <property type="entry name" value="Ribonuclease H-like"/>
    <property type="match status" value="1"/>
</dbReference>
<dbReference type="Gene3D" id="3.30.420.10">
    <property type="entry name" value="Ribonuclease H-like superfamily/Ribonuclease H"/>
    <property type="match status" value="1"/>
</dbReference>
<dbReference type="NCBIfam" id="NF001236">
    <property type="entry name" value="PRK00203.1"/>
    <property type="match status" value="1"/>
</dbReference>
<dbReference type="GO" id="GO:0004523">
    <property type="term" value="F:RNA-DNA hybrid ribonuclease activity"/>
    <property type="evidence" value="ECO:0007669"/>
    <property type="project" value="UniProtKB-EC"/>
</dbReference>
<accession>A0ABT3QBW2</accession>
<feature type="domain" description="RNase H type-1" evidence="11">
    <location>
        <begin position="12"/>
        <end position="153"/>
    </location>
</feature>
<dbReference type="RefSeq" id="WP_173559481.1">
    <property type="nucleotide sequence ID" value="NZ_JAPIUZ010000001.1"/>
</dbReference>
<feature type="binding site" evidence="10">
    <location>
        <position position="59"/>
    </location>
    <ligand>
        <name>Mg(2+)</name>
        <dbReference type="ChEBI" id="CHEBI:18420"/>
        <label>1</label>
    </ligand>
</feature>
<evidence type="ECO:0000256" key="8">
    <source>
        <dbReference type="ARBA" id="ARBA00022801"/>
    </source>
</evidence>
<evidence type="ECO:0000256" key="7">
    <source>
        <dbReference type="ARBA" id="ARBA00022759"/>
    </source>
</evidence>
<feature type="binding site" evidence="10">
    <location>
        <position position="145"/>
    </location>
    <ligand>
        <name>Mg(2+)</name>
        <dbReference type="ChEBI" id="CHEBI:18420"/>
        <label>2</label>
    </ligand>
</feature>
<evidence type="ECO:0000313" key="12">
    <source>
        <dbReference type="EMBL" id="MCX2562766.1"/>
    </source>
</evidence>
<keyword evidence="9 10" id="KW-0460">Magnesium</keyword>
<dbReference type="CDD" id="cd09278">
    <property type="entry name" value="RNase_HI_prokaryote_like"/>
    <property type="match status" value="1"/>
</dbReference>
<dbReference type="InterPro" id="IPR022892">
    <property type="entry name" value="RNaseHI"/>
</dbReference>
<feature type="binding site" evidence="10">
    <location>
        <position position="21"/>
    </location>
    <ligand>
        <name>Mg(2+)</name>
        <dbReference type="ChEBI" id="CHEBI:18420"/>
        <label>1</label>
    </ligand>
</feature>
<reference evidence="12 13" key="1">
    <citation type="submission" date="2022-11" db="EMBL/GenBank/DDBJ databases">
        <title>Genome sequencing of Acetobacter type strain.</title>
        <authorList>
            <person name="Heo J."/>
            <person name="Lee D."/>
            <person name="Han B.-H."/>
            <person name="Hong S.-B."/>
            <person name="Kwon S.-W."/>
        </authorList>
    </citation>
    <scope>NUCLEOTIDE SEQUENCE [LARGE SCALE GENOMIC DNA]</scope>
    <source>
        <strain evidence="12 13">KACC 21253</strain>
    </source>
</reference>
<keyword evidence="13" id="KW-1185">Reference proteome</keyword>
<name>A0ABT3QBW2_9PROT</name>
<comment type="catalytic activity">
    <reaction evidence="1 10">
        <text>Endonucleolytic cleavage to 5'-phosphomonoester.</text>
        <dbReference type="EC" id="3.1.26.4"/>
    </reaction>
</comment>
<proteinExistence type="inferred from homology"/>